<protein>
    <submittedName>
        <fullName evidence="2">Uncharacterized protein</fullName>
    </submittedName>
</protein>
<keyword evidence="3" id="KW-1185">Reference proteome</keyword>
<comment type="caution">
    <text evidence="2">The sequence shown here is derived from an EMBL/GenBank/DDBJ whole genome shotgun (WGS) entry which is preliminary data.</text>
</comment>
<feature type="compositionally biased region" description="Basic and acidic residues" evidence="1">
    <location>
        <begin position="72"/>
        <end position="82"/>
    </location>
</feature>
<evidence type="ECO:0000313" key="2">
    <source>
        <dbReference type="EMBL" id="MEN2789531.1"/>
    </source>
</evidence>
<evidence type="ECO:0000313" key="3">
    <source>
        <dbReference type="Proteomes" id="UP001419910"/>
    </source>
</evidence>
<organism evidence="2 3">
    <name type="scientific">Sphingomonas oligophenolica</name>
    <dbReference type="NCBI Taxonomy" id="301154"/>
    <lineage>
        <taxon>Bacteria</taxon>
        <taxon>Pseudomonadati</taxon>
        <taxon>Pseudomonadota</taxon>
        <taxon>Alphaproteobacteria</taxon>
        <taxon>Sphingomonadales</taxon>
        <taxon>Sphingomonadaceae</taxon>
        <taxon>Sphingomonas</taxon>
    </lineage>
</organism>
<dbReference type="EMBL" id="JBDIME010000004">
    <property type="protein sequence ID" value="MEN2789531.1"/>
    <property type="molecule type" value="Genomic_DNA"/>
</dbReference>
<proteinExistence type="predicted"/>
<accession>A0ABU9Y150</accession>
<dbReference type="RefSeq" id="WP_343887169.1">
    <property type="nucleotide sequence ID" value="NZ_BAAAEH010000002.1"/>
</dbReference>
<reference evidence="2 3" key="1">
    <citation type="submission" date="2024-05" db="EMBL/GenBank/DDBJ databases">
        <authorList>
            <person name="Liu Q."/>
            <person name="Xin Y.-H."/>
        </authorList>
    </citation>
    <scope>NUCLEOTIDE SEQUENCE [LARGE SCALE GENOMIC DNA]</scope>
    <source>
        <strain evidence="2 3">CGMCC 1.10181</strain>
    </source>
</reference>
<feature type="region of interest" description="Disordered" evidence="1">
    <location>
        <begin position="57"/>
        <end position="82"/>
    </location>
</feature>
<dbReference type="Proteomes" id="UP001419910">
    <property type="component" value="Unassembled WGS sequence"/>
</dbReference>
<name>A0ABU9Y150_9SPHN</name>
<evidence type="ECO:0000256" key="1">
    <source>
        <dbReference type="SAM" id="MobiDB-lite"/>
    </source>
</evidence>
<gene>
    <name evidence="2" type="ORF">ABC974_07840</name>
</gene>
<sequence length="82" mass="9161">MTEDAPPEPAARFDSMLPGSTALPAMQMWQGWLKLGTAWWNGMISVWWPEHPFHQAPVHQDPHGQVIAPEPAKTKREPAPLA</sequence>